<organism evidence="1">
    <name type="scientific">Rhizophora mucronata</name>
    <name type="common">Asiatic mangrove</name>
    <dbReference type="NCBI Taxonomy" id="61149"/>
    <lineage>
        <taxon>Eukaryota</taxon>
        <taxon>Viridiplantae</taxon>
        <taxon>Streptophyta</taxon>
        <taxon>Embryophyta</taxon>
        <taxon>Tracheophyta</taxon>
        <taxon>Spermatophyta</taxon>
        <taxon>Magnoliopsida</taxon>
        <taxon>eudicotyledons</taxon>
        <taxon>Gunneridae</taxon>
        <taxon>Pentapetalae</taxon>
        <taxon>rosids</taxon>
        <taxon>fabids</taxon>
        <taxon>Malpighiales</taxon>
        <taxon>Rhizophoraceae</taxon>
        <taxon>Rhizophora</taxon>
    </lineage>
</organism>
<sequence>MESDVPKEEQVLCITQNSLQL</sequence>
<dbReference type="EMBL" id="GGEC01007125">
    <property type="protein sequence ID" value="MBW87608.1"/>
    <property type="molecule type" value="Transcribed_RNA"/>
</dbReference>
<name>A0A2P2J2B2_RHIMU</name>
<dbReference type="AlphaFoldDB" id="A0A2P2J2B2"/>
<accession>A0A2P2J2B2</accession>
<evidence type="ECO:0000313" key="1">
    <source>
        <dbReference type="EMBL" id="MBW87608.1"/>
    </source>
</evidence>
<proteinExistence type="predicted"/>
<protein>
    <submittedName>
        <fullName evidence="1">Uncharacterized protein</fullName>
    </submittedName>
</protein>
<reference evidence="1" key="1">
    <citation type="submission" date="2018-02" db="EMBL/GenBank/DDBJ databases">
        <title>Rhizophora mucronata_Transcriptome.</title>
        <authorList>
            <person name="Meera S.P."/>
            <person name="Sreeshan A."/>
            <person name="Augustine A."/>
        </authorList>
    </citation>
    <scope>NUCLEOTIDE SEQUENCE</scope>
    <source>
        <tissue evidence="1">Leaf</tissue>
    </source>
</reference>